<organism evidence="7 8">
    <name type="scientific">Nocardia brasiliensis (strain ATCC 700358 / HUJEG-1)</name>
    <dbReference type="NCBI Taxonomy" id="1133849"/>
    <lineage>
        <taxon>Bacteria</taxon>
        <taxon>Bacillati</taxon>
        <taxon>Actinomycetota</taxon>
        <taxon>Actinomycetes</taxon>
        <taxon>Mycobacteriales</taxon>
        <taxon>Nocardiaceae</taxon>
        <taxon>Nocardia</taxon>
    </lineage>
</organism>
<dbReference type="SUPFAM" id="SSF53335">
    <property type="entry name" value="S-adenosyl-L-methionine-dependent methyltransferases"/>
    <property type="match status" value="1"/>
</dbReference>
<dbReference type="Proteomes" id="UP000006304">
    <property type="component" value="Chromosome"/>
</dbReference>
<dbReference type="HOGENOM" id="CLU_005533_12_0_11"/>
<evidence type="ECO:0000313" key="8">
    <source>
        <dbReference type="Proteomes" id="UP000006304"/>
    </source>
</evidence>
<evidence type="ECO:0000256" key="4">
    <source>
        <dbReference type="PIRSR" id="PIRSR005739-1"/>
    </source>
</evidence>
<reference evidence="7 8" key="1">
    <citation type="journal article" date="2012" name="J. Bacteriol.">
        <title>Complete genome sequence of Nocardia brasiliensis HUJEG-1.</title>
        <authorList>
            <person name="Vera-Cabrera L."/>
            <person name="Ortiz-Lopez R."/>
            <person name="Elizondo-Gonzalez R."/>
            <person name="Perez-Maya A.A."/>
            <person name="Ocampo-Candiani J."/>
        </authorList>
    </citation>
    <scope>NUCLEOTIDE SEQUENCE [LARGE SCALE GENOMIC DNA]</scope>
    <source>
        <strain evidence="8">ATCC 700358</strain>
    </source>
</reference>
<accession>K0EVU3</accession>
<keyword evidence="2 7" id="KW-0808">Transferase</keyword>
<dbReference type="GO" id="GO:0008171">
    <property type="term" value="F:O-methyltransferase activity"/>
    <property type="evidence" value="ECO:0007669"/>
    <property type="project" value="InterPro"/>
</dbReference>
<dbReference type="InterPro" id="IPR016461">
    <property type="entry name" value="COMT-like"/>
</dbReference>
<evidence type="ECO:0000256" key="2">
    <source>
        <dbReference type="ARBA" id="ARBA00022679"/>
    </source>
</evidence>
<feature type="domain" description="O-methyltransferase C-terminal" evidence="5">
    <location>
        <begin position="155"/>
        <end position="342"/>
    </location>
</feature>
<keyword evidence="3" id="KW-0949">S-adenosyl-L-methionine</keyword>
<feature type="domain" description="O-methyltransferase dimerisation" evidence="6">
    <location>
        <begin position="39"/>
        <end position="112"/>
    </location>
</feature>
<dbReference type="PANTHER" id="PTHR43712:SF2">
    <property type="entry name" value="O-METHYLTRANSFERASE CICE"/>
    <property type="match status" value="1"/>
</dbReference>
<protein>
    <submittedName>
        <fullName evidence="7">O-methyltransferase</fullName>
    </submittedName>
</protein>
<dbReference type="InterPro" id="IPR001077">
    <property type="entry name" value="COMT_C"/>
</dbReference>
<dbReference type="AlphaFoldDB" id="K0EVU3"/>
<dbReference type="GO" id="GO:0032259">
    <property type="term" value="P:methylation"/>
    <property type="evidence" value="ECO:0007669"/>
    <property type="project" value="UniProtKB-KW"/>
</dbReference>
<name>K0EVU3_NOCB7</name>
<evidence type="ECO:0000313" key="7">
    <source>
        <dbReference type="EMBL" id="AFU00980.1"/>
    </source>
</evidence>
<dbReference type="InterPro" id="IPR036388">
    <property type="entry name" value="WH-like_DNA-bd_sf"/>
</dbReference>
<evidence type="ECO:0000256" key="1">
    <source>
        <dbReference type="ARBA" id="ARBA00022603"/>
    </source>
</evidence>
<dbReference type="RefSeq" id="WP_014983835.1">
    <property type="nucleotide sequence ID" value="NC_018681.1"/>
</dbReference>
<dbReference type="InterPro" id="IPR036390">
    <property type="entry name" value="WH_DNA-bd_sf"/>
</dbReference>
<evidence type="ECO:0000256" key="3">
    <source>
        <dbReference type="ARBA" id="ARBA00022691"/>
    </source>
</evidence>
<dbReference type="GO" id="GO:0046983">
    <property type="term" value="F:protein dimerization activity"/>
    <property type="evidence" value="ECO:0007669"/>
    <property type="project" value="InterPro"/>
</dbReference>
<dbReference type="PROSITE" id="PS51683">
    <property type="entry name" value="SAM_OMT_II"/>
    <property type="match status" value="1"/>
</dbReference>
<dbReference type="STRING" id="1133849.O3I_015095"/>
<sequence length="367" mass="39882">MRSTIEDGTSDRGAREPTIAAMSTEITARGQAQQQLLGLLAGKMVSATICTLARIGLADHLTEGPRPVSELATATGTDPDMLYRFLRTAAGVGLFSEHTDRSFGLTETGALLRSDVDGSLRYLAYLYGEESVWNCFAYAADTLRTGKPAGPALRGGRGWFEYMADSPEYAEVFHRAMTGVSNRAPEVAASYDFGRYRTIADIGGGQGRLLSAILAANPQQRGVLFDTESAIGGADPVLTEFGVRDRVDCVVGDFFDSVPAGADAYLLKAILHDWNDADSIRILRNIRAVSTEDTRVYVIEAVVPGAGEWHFSKAMDIAMAVSLGGKERELAEWRDLFAQADFELVDTVRTAPPHWLIKARPIPRTQR</sequence>
<dbReference type="Pfam" id="PF00891">
    <property type="entry name" value="Methyltransf_2"/>
    <property type="match status" value="1"/>
</dbReference>
<keyword evidence="1 7" id="KW-0489">Methyltransferase</keyword>
<dbReference type="eggNOG" id="COG0500">
    <property type="taxonomic scope" value="Bacteria"/>
</dbReference>
<dbReference type="Gene3D" id="1.10.10.10">
    <property type="entry name" value="Winged helix-like DNA-binding domain superfamily/Winged helix DNA-binding domain"/>
    <property type="match status" value="1"/>
</dbReference>
<dbReference type="EMBL" id="CP003876">
    <property type="protein sequence ID" value="AFU00980.1"/>
    <property type="molecule type" value="Genomic_DNA"/>
</dbReference>
<dbReference type="KEGG" id="nbr:O3I_015095"/>
<evidence type="ECO:0000259" key="5">
    <source>
        <dbReference type="Pfam" id="PF00891"/>
    </source>
</evidence>
<feature type="active site" description="Proton acceptor" evidence="4">
    <location>
        <position position="272"/>
    </location>
</feature>
<dbReference type="Pfam" id="PF08100">
    <property type="entry name" value="Dimerisation"/>
    <property type="match status" value="1"/>
</dbReference>
<dbReference type="PANTHER" id="PTHR43712">
    <property type="entry name" value="PUTATIVE (AFU_ORTHOLOGUE AFUA_4G14580)-RELATED"/>
    <property type="match status" value="1"/>
</dbReference>
<gene>
    <name evidence="7" type="ORF">O3I_015095</name>
</gene>
<evidence type="ECO:0000259" key="6">
    <source>
        <dbReference type="Pfam" id="PF08100"/>
    </source>
</evidence>
<dbReference type="PIRSF" id="PIRSF005739">
    <property type="entry name" value="O-mtase"/>
    <property type="match status" value="1"/>
</dbReference>
<dbReference type="Gene3D" id="1.10.287.1350">
    <property type="match status" value="1"/>
</dbReference>
<dbReference type="Gene3D" id="3.40.50.150">
    <property type="entry name" value="Vaccinia Virus protein VP39"/>
    <property type="match status" value="1"/>
</dbReference>
<dbReference type="SUPFAM" id="SSF46785">
    <property type="entry name" value="Winged helix' DNA-binding domain"/>
    <property type="match status" value="1"/>
</dbReference>
<dbReference type="InterPro" id="IPR029063">
    <property type="entry name" value="SAM-dependent_MTases_sf"/>
</dbReference>
<proteinExistence type="predicted"/>
<keyword evidence="8" id="KW-1185">Reference proteome</keyword>
<dbReference type="InterPro" id="IPR012967">
    <property type="entry name" value="COMT_dimerisation"/>
</dbReference>